<dbReference type="AlphaFoldDB" id="A0A9R1MWB5"/>
<dbReference type="Proteomes" id="UP000815260">
    <property type="component" value="Chromosome 6D"/>
</dbReference>
<reference evidence="1" key="2">
    <citation type="submission" date="2020-03" db="EMBL/GenBank/DDBJ databases">
        <title>The second near-complete assembly of the hexaploid bread wheat (Triticum aestivum) genome.</title>
        <authorList>
            <person name="Zimin A.V."/>
            <person name="Puiu D."/>
            <person name="Shumante A."/>
            <person name="Alonge M."/>
            <person name="Salzberg S.L."/>
        </authorList>
    </citation>
    <scope>NUCLEOTIDE SEQUENCE</scope>
    <source>
        <tissue evidence="1">Leaf</tissue>
    </source>
</reference>
<protein>
    <submittedName>
        <fullName evidence="1">Uncharacterized protein</fullName>
    </submittedName>
</protein>
<reference evidence="1" key="1">
    <citation type="journal article" date="2017" name="Gigascience">
        <title>The first near-complete assembly of the hexaploid bread wheat genome, Triticum aestivum.</title>
        <authorList>
            <person name="Zimin A.V."/>
            <person name="Puiu D."/>
            <person name="Hall R."/>
            <person name="Kingan S."/>
            <person name="Clavijo B.J."/>
            <person name="Salzberg S.L."/>
        </authorList>
    </citation>
    <scope>NUCLEOTIDE SEQUENCE</scope>
    <source>
        <tissue evidence="1">Leaf</tissue>
    </source>
</reference>
<name>A0A9R1MWB5_WHEAT</name>
<evidence type="ECO:0000313" key="1">
    <source>
        <dbReference type="EMBL" id="KAF7091811.1"/>
    </source>
</evidence>
<feature type="non-terminal residue" evidence="1">
    <location>
        <position position="28"/>
    </location>
</feature>
<sequence length="28" mass="2901">GATIVDMAVIITPATNYQLPATVLADLE</sequence>
<feature type="non-terminal residue" evidence="1">
    <location>
        <position position="1"/>
    </location>
</feature>
<accession>A0A9R1MWB5</accession>
<comment type="caution">
    <text evidence="1">The sequence shown here is derived from an EMBL/GenBank/DDBJ whole genome shotgun (WGS) entry which is preliminary data.</text>
</comment>
<dbReference type="EMBL" id="CM022228">
    <property type="protein sequence ID" value="KAF7091811.1"/>
    <property type="molecule type" value="Genomic_DNA"/>
</dbReference>
<organism evidence="1">
    <name type="scientific">Triticum aestivum</name>
    <name type="common">Wheat</name>
    <dbReference type="NCBI Taxonomy" id="4565"/>
    <lineage>
        <taxon>Eukaryota</taxon>
        <taxon>Viridiplantae</taxon>
        <taxon>Streptophyta</taxon>
        <taxon>Embryophyta</taxon>
        <taxon>Tracheophyta</taxon>
        <taxon>Spermatophyta</taxon>
        <taxon>Magnoliopsida</taxon>
        <taxon>Liliopsida</taxon>
        <taxon>Poales</taxon>
        <taxon>Poaceae</taxon>
        <taxon>BOP clade</taxon>
        <taxon>Pooideae</taxon>
        <taxon>Triticodae</taxon>
        <taxon>Triticeae</taxon>
        <taxon>Triticinae</taxon>
        <taxon>Triticum</taxon>
    </lineage>
</organism>
<proteinExistence type="predicted"/>
<gene>
    <name evidence="1" type="ORF">CFC21_094365</name>
</gene>